<gene>
    <name evidence="5" type="ORF">EPR50_G00018020</name>
</gene>
<proteinExistence type="predicted"/>
<name>A0A484DL85_PERFV</name>
<dbReference type="GO" id="GO:0016702">
    <property type="term" value="F:oxidoreductase activity, acting on single donors with incorporation of molecular oxygen, incorporation of two atoms of oxygen"/>
    <property type="evidence" value="ECO:0007669"/>
    <property type="project" value="InterPro"/>
</dbReference>
<dbReference type="EMBL" id="SCKG01000002">
    <property type="protein sequence ID" value="TDH16268.1"/>
    <property type="molecule type" value="Genomic_DNA"/>
</dbReference>
<dbReference type="PANTHER" id="PTHR11771">
    <property type="entry name" value="LIPOXYGENASE"/>
    <property type="match status" value="1"/>
</dbReference>
<dbReference type="Gene3D" id="3.10.450.60">
    <property type="match status" value="1"/>
</dbReference>
<dbReference type="SUPFAM" id="SSF48484">
    <property type="entry name" value="Lipoxigenase"/>
    <property type="match status" value="1"/>
</dbReference>
<dbReference type="AlphaFoldDB" id="A0A484DL85"/>
<dbReference type="InterPro" id="IPR036226">
    <property type="entry name" value="LipOase_C_sf"/>
</dbReference>
<reference evidence="5 6" key="1">
    <citation type="submission" date="2019-01" db="EMBL/GenBank/DDBJ databases">
        <title>A chromosome-scale genome assembly of the yellow perch, Perca flavescens.</title>
        <authorList>
            <person name="Feron R."/>
            <person name="Morvezen R."/>
            <person name="Bestin A."/>
            <person name="Haffray P."/>
            <person name="Klopp C."/>
            <person name="Zahm M."/>
            <person name="Cabau C."/>
            <person name="Roques C."/>
            <person name="Donnadieu C."/>
            <person name="Bouchez O."/>
            <person name="Christie M."/>
            <person name="Larson W."/>
            <person name="Guiguen Y."/>
        </authorList>
    </citation>
    <scope>NUCLEOTIDE SEQUENCE [LARGE SCALE GENOMIC DNA]</scope>
    <source>
        <strain evidence="5">YP-PL-M2</strain>
        <tissue evidence="5">Blood</tissue>
    </source>
</reference>
<feature type="domain" description="Lipoxygenase" evidence="4">
    <location>
        <begin position="106"/>
        <end position="272"/>
    </location>
</feature>
<protein>
    <recommendedName>
        <fullName evidence="4">Lipoxygenase domain-containing protein</fullName>
    </recommendedName>
</protein>
<keyword evidence="6" id="KW-1185">Reference proteome</keyword>
<dbReference type="InterPro" id="IPR013819">
    <property type="entry name" value="LipOase_C"/>
</dbReference>
<dbReference type="Gene3D" id="1.20.245.10">
    <property type="entry name" value="Lipoxygenase-1, Domain 5"/>
    <property type="match status" value="1"/>
</dbReference>
<evidence type="ECO:0000259" key="4">
    <source>
        <dbReference type="PROSITE" id="PS51393"/>
    </source>
</evidence>
<accession>A0A484DL85</accession>
<evidence type="ECO:0000256" key="2">
    <source>
        <dbReference type="ARBA" id="ARBA00022964"/>
    </source>
</evidence>
<dbReference type="PROSITE" id="PS51393">
    <property type="entry name" value="LIPOXYGENASE_3"/>
    <property type="match status" value="2"/>
</dbReference>
<comment type="caution">
    <text evidence="5">The sequence shown here is derived from an EMBL/GenBank/DDBJ whole genome shotgun (WGS) entry which is preliminary data.</text>
</comment>
<evidence type="ECO:0000256" key="1">
    <source>
        <dbReference type="ARBA" id="ARBA00022723"/>
    </source>
</evidence>
<evidence type="ECO:0000313" key="5">
    <source>
        <dbReference type="EMBL" id="TDH16268.1"/>
    </source>
</evidence>
<organism evidence="5 6">
    <name type="scientific">Perca flavescens</name>
    <name type="common">American yellow perch</name>
    <name type="synonym">Morone flavescens</name>
    <dbReference type="NCBI Taxonomy" id="8167"/>
    <lineage>
        <taxon>Eukaryota</taxon>
        <taxon>Metazoa</taxon>
        <taxon>Chordata</taxon>
        <taxon>Craniata</taxon>
        <taxon>Vertebrata</taxon>
        <taxon>Euteleostomi</taxon>
        <taxon>Actinopterygii</taxon>
        <taxon>Neopterygii</taxon>
        <taxon>Teleostei</taxon>
        <taxon>Neoteleostei</taxon>
        <taxon>Acanthomorphata</taxon>
        <taxon>Eupercaria</taxon>
        <taxon>Perciformes</taxon>
        <taxon>Percoidei</taxon>
        <taxon>Percidae</taxon>
        <taxon>Percinae</taxon>
        <taxon>Perca</taxon>
    </lineage>
</organism>
<keyword evidence="3" id="KW-0560">Oxidoreductase</keyword>
<dbReference type="GO" id="GO:0034440">
    <property type="term" value="P:lipid oxidation"/>
    <property type="evidence" value="ECO:0007669"/>
    <property type="project" value="InterPro"/>
</dbReference>
<dbReference type="Pfam" id="PF00305">
    <property type="entry name" value="Lipoxygenase"/>
    <property type="match status" value="1"/>
</dbReference>
<dbReference type="Proteomes" id="UP000295070">
    <property type="component" value="Chromosome 2"/>
</dbReference>
<keyword evidence="1" id="KW-0479">Metal-binding</keyword>
<dbReference type="InterPro" id="IPR000907">
    <property type="entry name" value="LipOase"/>
</dbReference>
<sequence>MLIQRCSALPDNFPVTDDMVFLRGQGSLRNEMKKGNIFLCDYKILDGVKANLIDGKQQYLMAPLVLLHKTPDDKLMPIAIQLKQTPADDNRIFFPTDSEVPSFPHLLIPYTRDTLEINFFAYFLISKTGIYPKIAAAGVEGMMTILKRSLSSMTYSSLCIPDDIAERGVEAVPNFYYRDDGLKLWDIIQRFVQAVLSYYHRNDTEVQTDSEQQKWILDIFEHGFLSQAGTGIPQSFTTVADLIKFVTMVIFTCSGQHSAVNSGQMKPFNLPG</sequence>
<keyword evidence="2" id="KW-0223">Dioxygenase</keyword>
<feature type="domain" description="Lipoxygenase" evidence="4">
    <location>
        <begin position="1"/>
        <end position="102"/>
    </location>
</feature>
<dbReference type="GO" id="GO:0046872">
    <property type="term" value="F:metal ion binding"/>
    <property type="evidence" value="ECO:0007669"/>
    <property type="project" value="UniProtKB-KW"/>
</dbReference>
<evidence type="ECO:0000313" key="6">
    <source>
        <dbReference type="Proteomes" id="UP000295070"/>
    </source>
</evidence>
<evidence type="ECO:0000256" key="3">
    <source>
        <dbReference type="ARBA" id="ARBA00023002"/>
    </source>
</evidence>